<keyword evidence="4" id="KW-0645">Protease</keyword>
<evidence type="ECO:0000256" key="4">
    <source>
        <dbReference type="ARBA" id="ARBA00022670"/>
    </source>
</evidence>
<comment type="cofactor">
    <cofactor evidence="1">
        <name>Zn(2+)</name>
        <dbReference type="ChEBI" id="CHEBI:29105"/>
    </cofactor>
</comment>
<keyword evidence="8" id="KW-0862">Zinc</keyword>
<dbReference type="EMBL" id="JBHSNP010000026">
    <property type="protein sequence ID" value="MFC5603969.1"/>
    <property type="molecule type" value="Genomic_DNA"/>
</dbReference>
<keyword evidence="5 12" id="KW-0812">Transmembrane</keyword>
<dbReference type="GO" id="GO:0008237">
    <property type="term" value="F:metallopeptidase activity"/>
    <property type="evidence" value="ECO:0007669"/>
    <property type="project" value="UniProtKB-KW"/>
</dbReference>
<evidence type="ECO:0000256" key="11">
    <source>
        <dbReference type="ARBA" id="ARBA00023136"/>
    </source>
</evidence>
<evidence type="ECO:0000256" key="9">
    <source>
        <dbReference type="ARBA" id="ARBA00022989"/>
    </source>
</evidence>
<feature type="domain" description="Peptidase M50" evidence="13">
    <location>
        <begin position="24"/>
        <end position="94"/>
    </location>
</feature>
<dbReference type="RefSeq" id="WP_381445232.1">
    <property type="nucleotide sequence ID" value="NZ_JBHSNP010000026.1"/>
</dbReference>
<evidence type="ECO:0000256" key="2">
    <source>
        <dbReference type="ARBA" id="ARBA00004141"/>
    </source>
</evidence>
<evidence type="ECO:0000256" key="3">
    <source>
        <dbReference type="ARBA" id="ARBA00007931"/>
    </source>
</evidence>
<feature type="transmembrane region" description="Helical" evidence="12">
    <location>
        <begin position="12"/>
        <end position="34"/>
    </location>
</feature>
<reference evidence="15" key="1">
    <citation type="journal article" date="2019" name="Int. J. Syst. Evol. Microbiol.">
        <title>The Global Catalogue of Microorganisms (GCM) 10K type strain sequencing project: providing services to taxonomists for standard genome sequencing and annotation.</title>
        <authorList>
            <consortium name="The Broad Institute Genomics Platform"/>
            <consortium name="The Broad Institute Genome Sequencing Center for Infectious Disease"/>
            <person name="Wu L."/>
            <person name="Ma J."/>
        </authorList>
    </citation>
    <scope>NUCLEOTIDE SEQUENCE [LARGE SCALE GENOMIC DNA]</scope>
    <source>
        <strain evidence="15">KACC 11299</strain>
    </source>
</reference>
<keyword evidence="11 12" id="KW-0472">Membrane</keyword>
<evidence type="ECO:0000256" key="7">
    <source>
        <dbReference type="ARBA" id="ARBA00022801"/>
    </source>
</evidence>
<evidence type="ECO:0000313" key="14">
    <source>
        <dbReference type="EMBL" id="MFC5603969.1"/>
    </source>
</evidence>
<comment type="caution">
    <text evidence="14">The sequence shown here is derived from an EMBL/GenBank/DDBJ whole genome shotgun (WGS) entry which is preliminary data.</text>
</comment>
<evidence type="ECO:0000313" key="15">
    <source>
        <dbReference type="Proteomes" id="UP001596071"/>
    </source>
</evidence>
<sequence length="204" mass="22562">MKLRLHPILAPFFLVLMVTGGLAFYALVFISLLFHEAGHIFAAKLSGMKVRSCTILPYGGELRIPDRHTYGKKQRVSVAIGGPAATAILLLLSMLFDFPGDEQFTRIQLVILSLNLLPVLPLDGGQAISAMLETEKRKYKVRSGFLLYSIAVLLAVSVSLLPGLPGTALFLALAIFLLLQNISAFKFRKYEQAYEELKRKQLTP</sequence>
<keyword evidence="10 14" id="KW-0482">Metalloprotease</keyword>
<keyword evidence="15" id="KW-1185">Reference proteome</keyword>
<evidence type="ECO:0000256" key="12">
    <source>
        <dbReference type="SAM" id="Phobius"/>
    </source>
</evidence>
<organism evidence="14 15">
    <name type="scientific">Sporosarcina koreensis</name>
    <dbReference type="NCBI Taxonomy" id="334735"/>
    <lineage>
        <taxon>Bacteria</taxon>
        <taxon>Bacillati</taxon>
        <taxon>Bacillota</taxon>
        <taxon>Bacilli</taxon>
        <taxon>Bacillales</taxon>
        <taxon>Caryophanaceae</taxon>
        <taxon>Sporosarcina</taxon>
    </lineage>
</organism>
<gene>
    <name evidence="14" type="ORF">ACFPTP_12135</name>
</gene>
<evidence type="ECO:0000256" key="5">
    <source>
        <dbReference type="ARBA" id="ARBA00022692"/>
    </source>
</evidence>
<dbReference type="Proteomes" id="UP001596071">
    <property type="component" value="Unassembled WGS sequence"/>
</dbReference>
<dbReference type="InterPro" id="IPR008915">
    <property type="entry name" value="Peptidase_M50"/>
</dbReference>
<keyword evidence="6" id="KW-0479">Metal-binding</keyword>
<dbReference type="Pfam" id="PF02163">
    <property type="entry name" value="Peptidase_M50"/>
    <property type="match status" value="1"/>
</dbReference>
<dbReference type="PANTHER" id="PTHR39188:SF3">
    <property type="entry name" value="STAGE IV SPORULATION PROTEIN FB"/>
    <property type="match status" value="1"/>
</dbReference>
<comment type="similarity">
    <text evidence="3">Belongs to the peptidase M50B family.</text>
</comment>
<evidence type="ECO:0000256" key="1">
    <source>
        <dbReference type="ARBA" id="ARBA00001947"/>
    </source>
</evidence>
<accession>A0ABW0U1B0</accession>
<keyword evidence="9 12" id="KW-1133">Transmembrane helix</keyword>
<comment type="subcellular location">
    <subcellularLocation>
        <location evidence="2">Membrane</location>
        <topology evidence="2">Multi-pass membrane protein</topology>
    </subcellularLocation>
</comment>
<protein>
    <submittedName>
        <fullName evidence="14">Metalloprotease</fullName>
    </submittedName>
</protein>
<feature type="transmembrane region" description="Helical" evidence="12">
    <location>
        <begin position="168"/>
        <end position="187"/>
    </location>
</feature>
<evidence type="ECO:0000256" key="6">
    <source>
        <dbReference type="ARBA" id="ARBA00022723"/>
    </source>
</evidence>
<feature type="transmembrane region" description="Helical" evidence="12">
    <location>
        <begin position="145"/>
        <end position="162"/>
    </location>
</feature>
<feature type="transmembrane region" description="Helical" evidence="12">
    <location>
        <begin position="76"/>
        <end position="95"/>
    </location>
</feature>
<proteinExistence type="inferred from homology"/>
<keyword evidence="7" id="KW-0378">Hydrolase</keyword>
<dbReference type="PANTHER" id="PTHR39188">
    <property type="entry name" value="MEMBRANE-ASSOCIATED ZINC METALLOPROTEASE M50B"/>
    <property type="match status" value="1"/>
</dbReference>
<evidence type="ECO:0000259" key="13">
    <source>
        <dbReference type="Pfam" id="PF02163"/>
    </source>
</evidence>
<name>A0ABW0U1B0_9BACL</name>
<evidence type="ECO:0000256" key="8">
    <source>
        <dbReference type="ARBA" id="ARBA00022833"/>
    </source>
</evidence>
<evidence type="ECO:0000256" key="10">
    <source>
        <dbReference type="ARBA" id="ARBA00023049"/>
    </source>
</evidence>